<evidence type="ECO:0000256" key="1">
    <source>
        <dbReference type="SAM" id="SignalP"/>
    </source>
</evidence>
<evidence type="ECO:0000313" key="3">
    <source>
        <dbReference type="EMBL" id="TVU50834.1"/>
    </source>
</evidence>
<accession>A0A5J9WUC9</accession>
<dbReference type="PANTHER" id="PTHR33286">
    <property type="entry name" value="BIFUNCTIONAL INHIBITOR/LIPID-TRANSFER PROTEIN/SEED STORAGE 2S ALBUMIN SUPERFAMILY PROTEIN"/>
    <property type="match status" value="1"/>
</dbReference>
<sequence>MMNIKIIPRLLVFSVVFMMFTVHQAWGEQECYQEKANVENVCMNSITINGPYVPPIGHCCNVVRVSDMVCVCRILNKGDELVISSVKLVKVAHDCGQTLPVGSKCGTWEVPRVSPPPPRANT</sequence>
<dbReference type="Gene3D" id="1.10.110.10">
    <property type="entry name" value="Plant lipid-transfer and hydrophobic proteins"/>
    <property type="match status" value="1"/>
</dbReference>
<dbReference type="Gramene" id="TVU50834">
    <property type="protein sequence ID" value="TVU50834"/>
    <property type="gene ID" value="EJB05_02225"/>
</dbReference>
<dbReference type="AlphaFoldDB" id="A0A5J9WUC9"/>
<evidence type="ECO:0000313" key="4">
    <source>
        <dbReference type="Proteomes" id="UP000324897"/>
    </source>
</evidence>
<dbReference type="Proteomes" id="UP000324897">
    <property type="component" value="Chromosome 6"/>
</dbReference>
<dbReference type="Pfam" id="PF14368">
    <property type="entry name" value="LTP_2"/>
    <property type="match status" value="1"/>
</dbReference>
<reference evidence="3 4" key="1">
    <citation type="journal article" date="2019" name="Sci. Rep.">
        <title>A high-quality genome of Eragrostis curvula grass provides insights into Poaceae evolution and supports new strategies to enhance forage quality.</title>
        <authorList>
            <person name="Carballo J."/>
            <person name="Santos B.A.C.M."/>
            <person name="Zappacosta D."/>
            <person name="Garbus I."/>
            <person name="Selva J.P."/>
            <person name="Gallo C.A."/>
            <person name="Diaz A."/>
            <person name="Albertini E."/>
            <person name="Caccamo M."/>
            <person name="Echenique V."/>
        </authorList>
    </citation>
    <scope>NUCLEOTIDE SEQUENCE [LARGE SCALE GENOMIC DNA]</scope>
    <source>
        <strain evidence="4">cv. Victoria</strain>
        <tissue evidence="3">Leaf</tissue>
    </source>
</reference>
<gene>
    <name evidence="3" type="ORF">EJB05_02225</name>
</gene>
<dbReference type="InterPro" id="IPR016140">
    <property type="entry name" value="Bifunc_inhib/LTP/seed_store"/>
</dbReference>
<dbReference type="SUPFAM" id="SSF47699">
    <property type="entry name" value="Bifunctional inhibitor/lipid-transfer protein/seed storage 2S albumin"/>
    <property type="match status" value="1"/>
</dbReference>
<dbReference type="OrthoDB" id="654726at2759"/>
<comment type="caution">
    <text evidence="3">The sequence shown here is derived from an EMBL/GenBank/DDBJ whole genome shotgun (WGS) entry which is preliminary data.</text>
</comment>
<feature type="signal peptide" evidence="1">
    <location>
        <begin position="1"/>
        <end position="27"/>
    </location>
</feature>
<protein>
    <recommendedName>
        <fullName evidence="2">Bifunctional inhibitor/plant lipid transfer protein/seed storage helical domain-containing protein</fullName>
    </recommendedName>
</protein>
<keyword evidence="4" id="KW-1185">Reference proteome</keyword>
<keyword evidence="1" id="KW-0732">Signal</keyword>
<organism evidence="3 4">
    <name type="scientific">Eragrostis curvula</name>
    <name type="common">weeping love grass</name>
    <dbReference type="NCBI Taxonomy" id="38414"/>
    <lineage>
        <taxon>Eukaryota</taxon>
        <taxon>Viridiplantae</taxon>
        <taxon>Streptophyta</taxon>
        <taxon>Embryophyta</taxon>
        <taxon>Tracheophyta</taxon>
        <taxon>Spermatophyta</taxon>
        <taxon>Magnoliopsida</taxon>
        <taxon>Liliopsida</taxon>
        <taxon>Poales</taxon>
        <taxon>Poaceae</taxon>
        <taxon>PACMAD clade</taxon>
        <taxon>Chloridoideae</taxon>
        <taxon>Eragrostideae</taxon>
        <taxon>Eragrostidinae</taxon>
        <taxon>Eragrostis</taxon>
    </lineage>
</organism>
<evidence type="ECO:0000259" key="2">
    <source>
        <dbReference type="Pfam" id="PF14368"/>
    </source>
</evidence>
<name>A0A5J9WUC9_9POAL</name>
<feature type="non-terminal residue" evidence="3">
    <location>
        <position position="1"/>
    </location>
</feature>
<dbReference type="PANTHER" id="PTHR33286:SF24">
    <property type="entry name" value="BIFUNCTIONAL INHIBITOR_PLANT LIPID TRANSFER PROTEIN_SEED STORAGE HELICAL DOMAIN-CONTAINING PROTEIN"/>
    <property type="match status" value="1"/>
</dbReference>
<feature type="domain" description="Bifunctional inhibitor/plant lipid transfer protein/seed storage helical" evidence="2">
    <location>
        <begin position="12"/>
        <end position="105"/>
    </location>
</feature>
<dbReference type="EMBL" id="RWGY01000002">
    <property type="protein sequence ID" value="TVU50834.1"/>
    <property type="molecule type" value="Genomic_DNA"/>
</dbReference>
<feature type="chain" id="PRO_5023928434" description="Bifunctional inhibitor/plant lipid transfer protein/seed storage helical domain-containing protein" evidence="1">
    <location>
        <begin position="28"/>
        <end position="122"/>
    </location>
</feature>
<dbReference type="InterPro" id="IPR036312">
    <property type="entry name" value="Bifun_inhib/LTP/seed_sf"/>
</dbReference>
<proteinExistence type="predicted"/>